<dbReference type="AlphaFoldDB" id="A0A286G882"/>
<evidence type="ECO:0000313" key="2">
    <source>
        <dbReference type="Proteomes" id="UP000219452"/>
    </source>
</evidence>
<dbReference type="SUPFAM" id="SSF52980">
    <property type="entry name" value="Restriction endonuclease-like"/>
    <property type="match status" value="1"/>
</dbReference>
<dbReference type="Pfam" id="PF07832">
    <property type="entry name" value="Bse634I"/>
    <property type="match status" value="1"/>
</dbReference>
<dbReference type="RefSeq" id="WP_097127163.1">
    <property type="nucleotide sequence ID" value="NZ_OCNH01000003.1"/>
</dbReference>
<reference evidence="2" key="1">
    <citation type="submission" date="2017-09" db="EMBL/GenBank/DDBJ databases">
        <authorList>
            <person name="Varghese N."/>
            <person name="Submissions S."/>
        </authorList>
    </citation>
    <scope>NUCLEOTIDE SEQUENCE [LARGE SCALE GENOMIC DNA]</scope>
    <source>
        <strain evidence="2">DSM 29961</strain>
    </source>
</reference>
<evidence type="ECO:0000313" key="1">
    <source>
        <dbReference type="EMBL" id="SOD91682.1"/>
    </source>
</evidence>
<keyword evidence="1" id="KW-0540">Nuclease</keyword>
<proteinExistence type="predicted"/>
<name>A0A286G882_9BACT</name>
<dbReference type="GO" id="GO:0004519">
    <property type="term" value="F:endonuclease activity"/>
    <property type="evidence" value="ECO:0007669"/>
    <property type="project" value="UniProtKB-KW"/>
</dbReference>
<keyword evidence="1" id="KW-0255">Endonuclease</keyword>
<dbReference type="Proteomes" id="UP000219452">
    <property type="component" value="Unassembled WGS sequence"/>
</dbReference>
<dbReference type="InterPro" id="IPR011335">
    <property type="entry name" value="Restrct_endonuc-II-like"/>
</dbReference>
<organism evidence="1 2">
    <name type="scientific">Spirosoma fluviale</name>
    <dbReference type="NCBI Taxonomy" id="1597977"/>
    <lineage>
        <taxon>Bacteria</taxon>
        <taxon>Pseudomonadati</taxon>
        <taxon>Bacteroidota</taxon>
        <taxon>Cytophagia</taxon>
        <taxon>Cytophagales</taxon>
        <taxon>Cytophagaceae</taxon>
        <taxon>Spirosoma</taxon>
    </lineage>
</organism>
<dbReference type="Gene3D" id="3.40.91.10">
    <property type="match status" value="1"/>
</dbReference>
<dbReference type="InterPro" id="IPR012415">
    <property type="entry name" value="Restrct_endonuc_II_Cfr10I"/>
</dbReference>
<keyword evidence="1" id="KW-0378">Hydrolase</keyword>
<gene>
    <name evidence="1" type="ORF">SAMN06269250_3587</name>
</gene>
<sequence>MNFIRILKDGKSQVIKDEAFFTLLNNTLPNIDKSIRELISEFDTEVSKIDKTVTKDALNNVHGDWYEWLLAIEAWNYCADHEKANLAILTPNISQFDVAKLYNNRLFSLIQDLREKVLISSSVQLISSNPDFVIIDRKLVNKIFPKIERINFIDKSSLTVIENAFRHFINQCDFEDIFGYISVKTSFRPDRRLQIPHEGSLMKAIYTHLQTREWIINPKGLMYFAIATKVGTPDRAALKTVATHSITTVHSIPQAAVDEVYEVNSLRQAQEAFAQILHASPKSVS</sequence>
<keyword evidence="2" id="KW-1185">Reference proteome</keyword>
<protein>
    <submittedName>
        <fullName evidence="1">Cfr10I/Bse634I restriction endonuclease</fullName>
    </submittedName>
</protein>
<dbReference type="CDD" id="cd22314">
    <property type="entry name" value="Bse634I-like"/>
    <property type="match status" value="1"/>
</dbReference>
<accession>A0A286G882</accession>
<dbReference type="OrthoDB" id="7107797at2"/>
<dbReference type="EMBL" id="OCNH01000003">
    <property type="protein sequence ID" value="SOD91682.1"/>
    <property type="molecule type" value="Genomic_DNA"/>
</dbReference>